<dbReference type="InParanoid" id="A0A2P6NW30"/>
<dbReference type="Pfam" id="PF13649">
    <property type="entry name" value="Methyltransf_25"/>
    <property type="match status" value="1"/>
</dbReference>
<proteinExistence type="predicted"/>
<name>A0A2P6NW30_9EUKA</name>
<dbReference type="STRING" id="1890364.A0A2P6NW30"/>
<dbReference type="OrthoDB" id="8300214at2759"/>
<evidence type="ECO:0000259" key="1">
    <source>
        <dbReference type="Pfam" id="PF13649"/>
    </source>
</evidence>
<dbReference type="Gene3D" id="3.40.50.150">
    <property type="entry name" value="Vaccinia Virus protein VP39"/>
    <property type="match status" value="1"/>
</dbReference>
<dbReference type="CDD" id="cd02440">
    <property type="entry name" value="AdoMet_MTases"/>
    <property type="match status" value="1"/>
</dbReference>
<dbReference type="AlphaFoldDB" id="A0A2P6NW30"/>
<dbReference type="Proteomes" id="UP000241769">
    <property type="component" value="Unassembled WGS sequence"/>
</dbReference>
<dbReference type="EMBL" id="MDYQ01000013">
    <property type="protein sequence ID" value="PRP88160.1"/>
    <property type="molecule type" value="Genomic_DNA"/>
</dbReference>
<accession>A0A2P6NW30</accession>
<dbReference type="SUPFAM" id="SSF53335">
    <property type="entry name" value="S-adenosyl-L-methionine-dependent methyltransferases"/>
    <property type="match status" value="1"/>
</dbReference>
<dbReference type="InterPro" id="IPR029063">
    <property type="entry name" value="SAM-dependent_MTases_sf"/>
</dbReference>
<evidence type="ECO:0000313" key="2">
    <source>
        <dbReference type="EMBL" id="PRP88160.1"/>
    </source>
</evidence>
<comment type="caution">
    <text evidence="2">The sequence shown here is derived from an EMBL/GenBank/DDBJ whole genome shotgun (WGS) entry which is preliminary data.</text>
</comment>
<protein>
    <recommendedName>
        <fullName evidence="1">Methyltransferase domain-containing protein</fullName>
    </recommendedName>
</protein>
<keyword evidence="3" id="KW-1185">Reference proteome</keyword>
<feature type="domain" description="Methyltransferase" evidence="1">
    <location>
        <begin position="40"/>
        <end position="131"/>
    </location>
</feature>
<gene>
    <name evidence="2" type="ORF">PROFUN_03983</name>
</gene>
<sequence length="281" mass="30988">MTALDAEFITKMSPSLTMSQTRHRVNIIRGWGIEEGSKLLELGCGQGDCTAVLAAAVGPLGHVTAVDPGSLDYGSPMTLGQAQKCLKESPLGSVITFHQADPIEFLQLHTKNYDAAILVHCIWYFSSPEVISYTLQVLAKRVKRIYIAEYALSSEQTAAMPHIQAVLTQASLECRKEESTSNVRTVASPSKIREIADRVGLSVISESIYTPEADLEDGRWETNMVLDEAFTKEVDNFVRDEREKGVVMALRDATQAAVERIKEGRKGIRTMDVWVSVLEAK</sequence>
<dbReference type="InterPro" id="IPR041698">
    <property type="entry name" value="Methyltransf_25"/>
</dbReference>
<reference evidence="2 3" key="1">
    <citation type="journal article" date="2018" name="Genome Biol. Evol.">
        <title>Multiple Roots of Fruiting Body Formation in Amoebozoa.</title>
        <authorList>
            <person name="Hillmann F."/>
            <person name="Forbes G."/>
            <person name="Novohradska S."/>
            <person name="Ferling I."/>
            <person name="Riege K."/>
            <person name="Groth M."/>
            <person name="Westermann M."/>
            <person name="Marz M."/>
            <person name="Spaller T."/>
            <person name="Winckler T."/>
            <person name="Schaap P."/>
            <person name="Glockner G."/>
        </authorList>
    </citation>
    <scope>NUCLEOTIDE SEQUENCE [LARGE SCALE GENOMIC DNA]</scope>
    <source>
        <strain evidence="2 3">Jena</strain>
    </source>
</reference>
<evidence type="ECO:0000313" key="3">
    <source>
        <dbReference type="Proteomes" id="UP000241769"/>
    </source>
</evidence>
<organism evidence="2 3">
    <name type="scientific">Planoprotostelium fungivorum</name>
    <dbReference type="NCBI Taxonomy" id="1890364"/>
    <lineage>
        <taxon>Eukaryota</taxon>
        <taxon>Amoebozoa</taxon>
        <taxon>Evosea</taxon>
        <taxon>Variosea</taxon>
        <taxon>Cavosteliida</taxon>
        <taxon>Cavosteliaceae</taxon>
        <taxon>Planoprotostelium</taxon>
    </lineage>
</organism>